<comment type="similarity">
    <text evidence="3">Belongs to the class-III pyridoxal-phosphate-dependent aminotransferase family.</text>
</comment>
<dbReference type="InterPro" id="IPR015422">
    <property type="entry name" value="PyrdxlP-dep_Trfase_small"/>
</dbReference>
<evidence type="ECO:0000313" key="5">
    <source>
        <dbReference type="Proteomes" id="UP000050490"/>
    </source>
</evidence>
<comment type="cofactor">
    <cofactor evidence="1">
        <name>pyridoxal 5'-phosphate</name>
        <dbReference type="ChEBI" id="CHEBI:597326"/>
    </cofactor>
</comment>
<name>A0A0P9QMS0_PSEA0</name>
<dbReference type="Pfam" id="PF00202">
    <property type="entry name" value="Aminotran_3"/>
    <property type="match status" value="1"/>
</dbReference>
<gene>
    <name evidence="4" type="ORF">ALO70_04806</name>
</gene>
<reference evidence="4 5" key="1">
    <citation type="submission" date="2015-09" db="EMBL/GenBank/DDBJ databases">
        <title>Genome announcement of multiple Pseudomonas syringae strains.</title>
        <authorList>
            <person name="Thakur S."/>
            <person name="Wang P.W."/>
            <person name="Gong Y."/>
            <person name="Weir B.S."/>
            <person name="Guttman D.S."/>
        </authorList>
    </citation>
    <scope>NUCLEOTIDE SEQUENCE [LARGE SCALE GENOMIC DNA]</scope>
    <source>
        <strain evidence="4 5">ICMP4455</strain>
    </source>
</reference>
<accession>A0A0P9QMS0</accession>
<comment type="caution">
    <text evidence="4">The sequence shown here is derived from an EMBL/GenBank/DDBJ whole genome shotgun (WGS) entry which is preliminary data.</text>
</comment>
<dbReference type="GO" id="GO:0030170">
    <property type="term" value="F:pyridoxal phosphate binding"/>
    <property type="evidence" value="ECO:0007669"/>
    <property type="project" value="InterPro"/>
</dbReference>
<dbReference type="PANTHER" id="PTHR43713:SF3">
    <property type="entry name" value="GLUTAMATE-1-SEMIALDEHYDE 2,1-AMINOMUTASE 1, CHLOROPLASTIC-RELATED"/>
    <property type="match status" value="1"/>
</dbReference>
<sequence length="418" mass="44157">MDTSHFLRIKMKHLIGGISSGGRALPEIDGQAFNVARSNGPWLWDSKGVRYVDTAMGFGATMLGHAQVEVMEAASAAMLNGPMPSFAHADEEAAAAALATFTGDLSQVIFLNTGSEAVHLACRTARVATGRQRIVKFAAGYDGWYDSVAFGNAGQASALMSGTTRPERDGMLLLRYNDFEDAEQLFRDYSDIAALVVEPVLANAGCIGPAPGYLKHLSDLAHRNGALVILDEVLMGLRLCPGLTGTLLGAEPDLATVGKAIGSGIPVAALVGKPEYMRLFEQGKIVRAGTYSGAPPACAAVLATLKQLATANYAALLTRGDQLRAQVVAAFASKGMAVSSTGYGSVFTLWPSATPPRTYADAAHVADSAWTLSLHKALRRERVMSMPFAFGRTYLTFAHQEKALQAVLEGYKAAIASL</sequence>
<dbReference type="Proteomes" id="UP000050490">
    <property type="component" value="Unassembled WGS sequence"/>
</dbReference>
<dbReference type="SUPFAM" id="SSF53383">
    <property type="entry name" value="PLP-dependent transferases"/>
    <property type="match status" value="1"/>
</dbReference>
<evidence type="ECO:0000256" key="2">
    <source>
        <dbReference type="ARBA" id="ARBA00022898"/>
    </source>
</evidence>
<dbReference type="PANTHER" id="PTHR43713">
    <property type="entry name" value="GLUTAMATE-1-SEMIALDEHYDE 2,1-AMINOMUTASE"/>
    <property type="match status" value="1"/>
</dbReference>
<dbReference type="InterPro" id="IPR005814">
    <property type="entry name" value="Aminotrans_3"/>
</dbReference>
<evidence type="ECO:0000313" key="4">
    <source>
        <dbReference type="EMBL" id="KPX35538.1"/>
    </source>
</evidence>
<dbReference type="InterPro" id="IPR015421">
    <property type="entry name" value="PyrdxlP-dep_Trfase_major"/>
</dbReference>
<proteinExistence type="inferred from homology"/>
<keyword evidence="2 3" id="KW-0663">Pyridoxal phosphate</keyword>
<keyword evidence="4" id="KW-0808">Transferase</keyword>
<dbReference type="Gene3D" id="3.40.640.10">
    <property type="entry name" value="Type I PLP-dependent aspartate aminotransferase-like (Major domain)"/>
    <property type="match status" value="1"/>
</dbReference>
<dbReference type="Gene3D" id="3.90.1150.10">
    <property type="entry name" value="Aspartate Aminotransferase, domain 1"/>
    <property type="match status" value="1"/>
</dbReference>
<dbReference type="AlphaFoldDB" id="A0A0P9QMS0"/>
<dbReference type="InterPro" id="IPR015424">
    <property type="entry name" value="PyrdxlP-dep_Trfase"/>
</dbReference>
<dbReference type="PATRIC" id="fig|129137.4.peg.1381"/>
<evidence type="ECO:0000256" key="3">
    <source>
        <dbReference type="RuleBase" id="RU003560"/>
    </source>
</evidence>
<protein>
    <submittedName>
        <fullName evidence="4">Glutamate-1-semialdehyde aminotransferase</fullName>
    </submittedName>
</protein>
<evidence type="ECO:0000256" key="1">
    <source>
        <dbReference type="ARBA" id="ARBA00001933"/>
    </source>
</evidence>
<keyword evidence="4" id="KW-0032">Aminotransferase</keyword>
<organism evidence="4 5">
    <name type="scientific">Pseudomonas amygdali pv. eriobotryae</name>
    <dbReference type="NCBI Taxonomy" id="129137"/>
    <lineage>
        <taxon>Bacteria</taxon>
        <taxon>Pseudomonadati</taxon>
        <taxon>Pseudomonadota</taxon>
        <taxon>Gammaproteobacteria</taxon>
        <taxon>Pseudomonadales</taxon>
        <taxon>Pseudomonadaceae</taxon>
        <taxon>Pseudomonas</taxon>
        <taxon>Pseudomonas amygdali</taxon>
    </lineage>
</organism>
<dbReference type="EMBL" id="LJQI01000103">
    <property type="protein sequence ID" value="KPX35538.1"/>
    <property type="molecule type" value="Genomic_DNA"/>
</dbReference>
<dbReference type="GO" id="GO:0008483">
    <property type="term" value="F:transaminase activity"/>
    <property type="evidence" value="ECO:0007669"/>
    <property type="project" value="UniProtKB-KW"/>
</dbReference>